<dbReference type="AlphaFoldDB" id="A0A8H3IBZ9"/>
<reference evidence="3" key="1">
    <citation type="submission" date="2021-03" db="EMBL/GenBank/DDBJ databases">
        <authorList>
            <person name="Tagirdzhanova G."/>
        </authorList>
    </citation>
    <scope>NUCLEOTIDE SEQUENCE</scope>
</reference>
<name>A0A8H3IBZ9_9LECA</name>
<evidence type="ECO:0000313" key="4">
    <source>
        <dbReference type="Proteomes" id="UP000664169"/>
    </source>
</evidence>
<dbReference type="GO" id="GO:0016491">
    <property type="term" value="F:oxidoreductase activity"/>
    <property type="evidence" value="ECO:0007669"/>
    <property type="project" value="UniProtKB-KW"/>
</dbReference>
<dbReference type="SUPFAM" id="SSF51430">
    <property type="entry name" value="NAD(P)-linked oxidoreductase"/>
    <property type="match status" value="1"/>
</dbReference>
<protein>
    <recommendedName>
        <fullName evidence="2">NADP-dependent oxidoreductase domain-containing protein</fullName>
    </recommendedName>
</protein>
<dbReference type="InterPro" id="IPR036812">
    <property type="entry name" value="NAD(P)_OxRdtase_dom_sf"/>
</dbReference>
<sequence length="378" mass="41741">MTIDISPPVPLSEESRPITTETCVLNNGMHIPIAGHGSMEKGWGVDPTETARVVTGLSQAIRQGLRLIDTAKVYANEELVGRAVRESDVPREEITIVTKLWNADHHRVQEAFEESLGRLMLDCNSTREKLSLTLSFGDTDVDIYIMHWPCALAESEDGLNGIPIPIDAQPTFLETYSAMEKLIGPRCRAIGVSNFTQSTLTTLLAQCNVIPVINEIEIHPLFPQTNLVPWCQEQGISILAWGPLAGGPASNYGQTFREIYTNPTLRSLGKKYFPNYDPNQAVGAVLLSWLYTRGIVAIPHSTSIERILENLRCLTRLTAEDVLVLNGIHGELGGYKMLIEGSEEVLWYEDGPGGRGRTLFGWTTSEIGWVDEKGEVVV</sequence>
<feature type="domain" description="NADP-dependent oxidoreductase" evidence="2">
    <location>
        <begin position="37"/>
        <end position="322"/>
    </location>
</feature>
<accession>A0A8H3IBZ9</accession>
<evidence type="ECO:0000259" key="2">
    <source>
        <dbReference type="Pfam" id="PF00248"/>
    </source>
</evidence>
<dbReference type="OrthoDB" id="416253at2759"/>
<gene>
    <name evidence="3" type="ORF">GOMPHAMPRED_007778</name>
</gene>
<comment type="caution">
    <text evidence="3">The sequence shown here is derived from an EMBL/GenBank/DDBJ whole genome shotgun (WGS) entry which is preliminary data.</text>
</comment>
<dbReference type="PANTHER" id="PTHR11732">
    <property type="entry name" value="ALDO/KETO REDUCTASE"/>
    <property type="match status" value="1"/>
</dbReference>
<keyword evidence="1" id="KW-0560">Oxidoreductase</keyword>
<dbReference type="EMBL" id="CAJPDQ010000007">
    <property type="protein sequence ID" value="CAF9912818.1"/>
    <property type="molecule type" value="Genomic_DNA"/>
</dbReference>
<dbReference type="PRINTS" id="PR00069">
    <property type="entry name" value="ALDKETRDTASE"/>
</dbReference>
<dbReference type="Proteomes" id="UP000664169">
    <property type="component" value="Unassembled WGS sequence"/>
</dbReference>
<evidence type="ECO:0000256" key="1">
    <source>
        <dbReference type="ARBA" id="ARBA00023002"/>
    </source>
</evidence>
<dbReference type="Pfam" id="PF00248">
    <property type="entry name" value="Aldo_ket_red"/>
    <property type="match status" value="1"/>
</dbReference>
<keyword evidence="4" id="KW-1185">Reference proteome</keyword>
<dbReference type="Gene3D" id="3.20.20.100">
    <property type="entry name" value="NADP-dependent oxidoreductase domain"/>
    <property type="match status" value="1"/>
</dbReference>
<dbReference type="CDD" id="cd19071">
    <property type="entry name" value="AKR_AKR1-5-like"/>
    <property type="match status" value="1"/>
</dbReference>
<dbReference type="InterPro" id="IPR023210">
    <property type="entry name" value="NADP_OxRdtase_dom"/>
</dbReference>
<proteinExistence type="predicted"/>
<organism evidence="3 4">
    <name type="scientific">Gomphillus americanus</name>
    <dbReference type="NCBI Taxonomy" id="1940652"/>
    <lineage>
        <taxon>Eukaryota</taxon>
        <taxon>Fungi</taxon>
        <taxon>Dikarya</taxon>
        <taxon>Ascomycota</taxon>
        <taxon>Pezizomycotina</taxon>
        <taxon>Lecanoromycetes</taxon>
        <taxon>OSLEUM clade</taxon>
        <taxon>Ostropomycetidae</taxon>
        <taxon>Ostropales</taxon>
        <taxon>Graphidaceae</taxon>
        <taxon>Gomphilloideae</taxon>
        <taxon>Gomphillus</taxon>
    </lineage>
</organism>
<evidence type="ECO:0000313" key="3">
    <source>
        <dbReference type="EMBL" id="CAF9912818.1"/>
    </source>
</evidence>
<dbReference type="InterPro" id="IPR020471">
    <property type="entry name" value="AKR"/>
</dbReference>